<dbReference type="Proteomes" id="UP000655225">
    <property type="component" value="Unassembled WGS sequence"/>
</dbReference>
<reference evidence="2 3" key="1">
    <citation type="submission" date="2020-04" db="EMBL/GenBank/DDBJ databases">
        <title>Plant Genome Project.</title>
        <authorList>
            <person name="Zhang R.-G."/>
        </authorList>
    </citation>
    <scope>NUCLEOTIDE SEQUENCE [LARGE SCALE GENOMIC DNA]</scope>
    <source>
        <strain evidence="2">YNK0</strain>
        <tissue evidence="2">Leaf</tissue>
    </source>
</reference>
<accession>A0A835D3F3</accession>
<comment type="caution">
    <text evidence="2">The sequence shown here is derived from an EMBL/GenBank/DDBJ whole genome shotgun (WGS) entry which is preliminary data.</text>
</comment>
<dbReference type="Pfam" id="PF03140">
    <property type="entry name" value="DUF247"/>
    <property type="match status" value="2"/>
</dbReference>
<feature type="transmembrane region" description="Helical" evidence="1">
    <location>
        <begin position="604"/>
        <end position="625"/>
    </location>
</feature>
<organism evidence="2 3">
    <name type="scientific">Tetracentron sinense</name>
    <name type="common">Spur-leaf</name>
    <dbReference type="NCBI Taxonomy" id="13715"/>
    <lineage>
        <taxon>Eukaryota</taxon>
        <taxon>Viridiplantae</taxon>
        <taxon>Streptophyta</taxon>
        <taxon>Embryophyta</taxon>
        <taxon>Tracheophyta</taxon>
        <taxon>Spermatophyta</taxon>
        <taxon>Magnoliopsida</taxon>
        <taxon>Trochodendrales</taxon>
        <taxon>Trochodendraceae</taxon>
        <taxon>Tetracentron</taxon>
    </lineage>
</organism>
<evidence type="ECO:0000313" key="2">
    <source>
        <dbReference type="EMBL" id="KAF8389068.1"/>
    </source>
</evidence>
<sequence>MGGASTSTPSEKKNNGADKMLATSMGQNLISVPPISSECCIHRVPEKLRRVNEAAYSPRVVSIGPFHRGKKRLQKMEEHKWRYLSAFLSLEHAKPLEDYVTALRELEQRARECYAETIKLNTDEFVKMMLLDGCFIIVFLLRYMCPKHRNRGGGRDPIFDTMWMLDALHIDMILFENQLPFFVLEVLDDPNTDPAGLIISKKKNARPSLFQLTTFYFSKLVKMDEILKNHFPSVSRSSPRVSNLSPKVSNSSPKVSNWNIFSKFKVGSYMLNYKRVVHSKLDANDSDMLNDEDLEGSYMPDDLGKNAVFFCSYMPHDEDLDGSYMPDDVGIKAVPIASYMPHDEDLDGSYMPDDVGKNTVPSGSYMPHDEDLNGSYMSDDVGKSGSYLRVDAPRKRDGKLGCYMPLSPSPPSIPPSSPITRPSRFQGKHFLGFLQKCYMPSSTRVGSNRYESTPSVTELDEAGVKFKVSSSDKRLLDVEFKNGVLEIPRLEITDFTESFFRNIIALEQCNQFPNPFITSYSVLMDSLINTPKDVSILCRSGIIGNCLGSDEEVSLLFNKLSKEVSFGNSKYYFSDLCGQLNGYCKISCNVWKASLKRDYFNTPWASISVGAAALLFLLTVIQTIWSVKS</sequence>
<dbReference type="PANTHER" id="PTHR31170:SF25">
    <property type="entry name" value="BNAA09G04570D PROTEIN"/>
    <property type="match status" value="1"/>
</dbReference>
<dbReference type="PANTHER" id="PTHR31170">
    <property type="entry name" value="BNAC04G53230D PROTEIN"/>
    <property type="match status" value="1"/>
</dbReference>
<dbReference type="InterPro" id="IPR004158">
    <property type="entry name" value="DUF247_pln"/>
</dbReference>
<keyword evidence="1" id="KW-1133">Transmembrane helix</keyword>
<dbReference type="EMBL" id="JABCRI010000019">
    <property type="protein sequence ID" value="KAF8389068.1"/>
    <property type="molecule type" value="Genomic_DNA"/>
</dbReference>
<dbReference type="OrthoDB" id="672127at2759"/>
<proteinExistence type="predicted"/>
<gene>
    <name evidence="2" type="ORF">HHK36_025753</name>
</gene>
<evidence type="ECO:0000313" key="3">
    <source>
        <dbReference type="Proteomes" id="UP000655225"/>
    </source>
</evidence>
<keyword evidence="3" id="KW-1185">Reference proteome</keyword>
<dbReference type="AlphaFoldDB" id="A0A835D3F3"/>
<keyword evidence="1" id="KW-0472">Membrane</keyword>
<name>A0A835D3F3_TETSI</name>
<evidence type="ECO:0000256" key="1">
    <source>
        <dbReference type="SAM" id="Phobius"/>
    </source>
</evidence>
<protein>
    <submittedName>
        <fullName evidence="2">Uncharacterized protein</fullName>
    </submittedName>
</protein>
<keyword evidence="1" id="KW-0812">Transmembrane</keyword>